<dbReference type="RefSeq" id="WP_106771354.1">
    <property type="nucleotide sequence ID" value="NZ_PXYK01000005.1"/>
</dbReference>
<feature type="transmembrane region" description="Helical" evidence="6">
    <location>
        <begin position="67"/>
        <end position="88"/>
    </location>
</feature>
<keyword evidence="2" id="KW-1003">Cell membrane</keyword>
<keyword evidence="5 6" id="KW-0472">Membrane</keyword>
<keyword evidence="4 6" id="KW-1133">Transmembrane helix</keyword>
<feature type="transmembrane region" description="Helical" evidence="6">
    <location>
        <begin position="95"/>
        <end position="115"/>
    </location>
</feature>
<dbReference type="GO" id="GO:0022857">
    <property type="term" value="F:transmembrane transporter activity"/>
    <property type="evidence" value="ECO:0007669"/>
    <property type="project" value="InterPro"/>
</dbReference>
<feature type="transmembrane region" description="Helical" evidence="6">
    <location>
        <begin position="198"/>
        <end position="215"/>
    </location>
</feature>
<comment type="caution">
    <text evidence="7">The sequence shown here is derived from an EMBL/GenBank/DDBJ whole genome shotgun (WGS) entry which is preliminary data.</text>
</comment>
<sequence>MTGLFSEVFLGALLFGAITAAIPLLLAGLGEQMSEKAGVLNIGIEGMMIGGAYLGFVAAFYSGSLWLGFLFGACAGIAVAALMALLCVRLGLNQIVIGIGLTLGLEGLTALLHHFQFSRSYPRLPAAERTEIPLLADIPVLGPALFRHHLIVYLAIALVFVMIYVYRRTQLGLNLQAAGDKPAALDVAGVDVIRTRTVAVLFTGAMAGLGGAYLANVGAGIFIPFITNGAGFLGIVLAMLARGRPVWVLLGALLFGLCLSLTTAMQVAGINIPTDVIQMLPFLAVMVMLVAFGRRGSLPAALGIPYERGAR</sequence>
<dbReference type="EMBL" id="PXYK01000005">
    <property type="protein sequence ID" value="PSJ63291.1"/>
    <property type="molecule type" value="Genomic_DNA"/>
</dbReference>
<accession>A0A2P7SLP7</accession>
<proteinExistence type="predicted"/>
<name>A0A2P7SLP7_9HYPH</name>
<dbReference type="CDD" id="cd06580">
    <property type="entry name" value="TM_PBP1_transp_TpRbsC_like"/>
    <property type="match status" value="1"/>
</dbReference>
<evidence type="ECO:0000256" key="6">
    <source>
        <dbReference type="SAM" id="Phobius"/>
    </source>
</evidence>
<evidence type="ECO:0000256" key="2">
    <source>
        <dbReference type="ARBA" id="ARBA00022475"/>
    </source>
</evidence>
<dbReference type="Pfam" id="PF02653">
    <property type="entry name" value="BPD_transp_2"/>
    <property type="match status" value="1"/>
</dbReference>
<feature type="transmembrane region" description="Helical" evidence="6">
    <location>
        <begin position="6"/>
        <end position="27"/>
    </location>
</feature>
<organism evidence="7 8">
    <name type="scientific">Kumtagia ephedrae</name>
    <dbReference type="NCBI Taxonomy" id="2116701"/>
    <lineage>
        <taxon>Bacteria</taxon>
        <taxon>Pseudomonadati</taxon>
        <taxon>Pseudomonadota</taxon>
        <taxon>Alphaproteobacteria</taxon>
        <taxon>Hyphomicrobiales</taxon>
        <taxon>Phyllobacteriaceae</taxon>
        <taxon>Kumtagia</taxon>
    </lineage>
</organism>
<dbReference type="PANTHER" id="PTHR43370:SF2">
    <property type="entry name" value="ABC TRANSPORTER PERMEASE PROTEIN"/>
    <property type="match status" value="1"/>
</dbReference>
<keyword evidence="8" id="KW-1185">Reference proteome</keyword>
<feature type="transmembrane region" description="Helical" evidence="6">
    <location>
        <begin position="39"/>
        <end position="61"/>
    </location>
</feature>
<evidence type="ECO:0000256" key="3">
    <source>
        <dbReference type="ARBA" id="ARBA00022692"/>
    </source>
</evidence>
<comment type="subcellular location">
    <subcellularLocation>
        <location evidence="1">Cell membrane</location>
        <topology evidence="1">Multi-pass membrane protein</topology>
    </subcellularLocation>
</comment>
<evidence type="ECO:0000256" key="1">
    <source>
        <dbReference type="ARBA" id="ARBA00004651"/>
    </source>
</evidence>
<evidence type="ECO:0000313" key="8">
    <source>
        <dbReference type="Proteomes" id="UP000241229"/>
    </source>
</evidence>
<feature type="transmembrane region" description="Helical" evidence="6">
    <location>
        <begin position="221"/>
        <end position="240"/>
    </location>
</feature>
<feature type="transmembrane region" description="Helical" evidence="6">
    <location>
        <begin position="247"/>
        <end position="270"/>
    </location>
</feature>
<gene>
    <name evidence="7" type="ORF">C7I84_06535</name>
</gene>
<dbReference type="Proteomes" id="UP000241229">
    <property type="component" value="Unassembled WGS sequence"/>
</dbReference>
<dbReference type="GO" id="GO:0005886">
    <property type="term" value="C:plasma membrane"/>
    <property type="evidence" value="ECO:0007669"/>
    <property type="project" value="UniProtKB-SubCell"/>
</dbReference>
<dbReference type="InterPro" id="IPR001851">
    <property type="entry name" value="ABC_transp_permease"/>
</dbReference>
<dbReference type="OrthoDB" id="9792579at2"/>
<evidence type="ECO:0000313" key="7">
    <source>
        <dbReference type="EMBL" id="PSJ63291.1"/>
    </source>
</evidence>
<protein>
    <submittedName>
        <fullName evidence="7">ABC transporter permease</fullName>
    </submittedName>
</protein>
<dbReference type="AlphaFoldDB" id="A0A2P7SLP7"/>
<keyword evidence="3 6" id="KW-0812">Transmembrane</keyword>
<evidence type="ECO:0000256" key="5">
    <source>
        <dbReference type="ARBA" id="ARBA00023136"/>
    </source>
</evidence>
<feature type="transmembrane region" description="Helical" evidence="6">
    <location>
        <begin position="150"/>
        <end position="166"/>
    </location>
</feature>
<dbReference type="PANTHER" id="PTHR43370">
    <property type="entry name" value="SUGAR ABC TRANSPORTER INTEGRAL MEMBRANE PROTEIN-RELATED"/>
    <property type="match status" value="1"/>
</dbReference>
<feature type="transmembrane region" description="Helical" evidence="6">
    <location>
        <begin position="276"/>
        <end position="293"/>
    </location>
</feature>
<evidence type="ECO:0000256" key="4">
    <source>
        <dbReference type="ARBA" id="ARBA00022989"/>
    </source>
</evidence>
<reference evidence="7" key="1">
    <citation type="submission" date="2018-03" db="EMBL/GenBank/DDBJ databases">
        <title>The draft genome of Mesorhizobium sp. 6GN-30.</title>
        <authorList>
            <person name="Liu L."/>
            <person name="Li L."/>
            <person name="Wang T."/>
            <person name="Zhang X."/>
            <person name="Liang L."/>
        </authorList>
    </citation>
    <scope>NUCLEOTIDE SEQUENCE [LARGE SCALE GENOMIC DNA]</scope>
    <source>
        <strain evidence="7">6GN30</strain>
    </source>
</reference>